<keyword evidence="5 7" id="KW-0472">Membrane</keyword>
<dbReference type="GO" id="GO:0015123">
    <property type="term" value="F:acetate transmembrane transporter activity"/>
    <property type="evidence" value="ECO:0007669"/>
    <property type="project" value="TreeGrafter"/>
</dbReference>
<feature type="transmembrane region" description="Helical" evidence="7">
    <location>
        <begin position="196"/>
        <end position="214"/>
    </location>
</feature>
<dbReference type="STRING" id="1330021.A0A367L0W1"/>
<dbReference type="OrthoDB" id="3648309at2759"/>
<evidence type="ECO:0000313" key="9">
    <source>
        <dbReference type="Proteomes" id="UP000253664"/>
    </source>
</evidence>
<reference evidence="8 9" key="1">
    <citation type="journal article" date="2015" name="BMC Genomics">
        <title>Insights from the genome of Ophiocordyceps polyrhachis-furcata to pathogenicity and host specificity in insect fungi.</title>
        <authorList>
            <person name="Wichadakul D."/>
            <person name="Kobmoo N."/>
            <person name="Ingsriswang S."/>
            <person name="Tangphatsornruang S."/>
            <person name="Chantasingh D."/>
            <person name="Luangsa-ard J.J."/>
            <person name="Eurwilaichitr L."/>
        </authorList>
    </citation>
    <scope>NUCLEOTIDE SEQUENCE [LARGE SCALE GENOMIC DNA]</scope>
    <source>
        <strain evidence="8 9">BCC 54312</strain>
    </source>
</reference>
<evidence type="ECO:0000256" key="5">
    <source>
        <dbReference type="ARBA" id="ARBA00023136"/>
    </source>
</evidence>
<organism evidence="8 9">
    <name type="scientific">Ophiocordyceps polyrhachis-furcata BCC 54312</name>
    <dbReference type="NCBI Taxonomy" id="1330021"/>
    <lineage>
        <taxon>Eukaryota</taxon>
        <taxon>Fungi</taxon>
        <taxon>Dikarya</taxon>
        <taxon>Ascomycota</taxon>
        <taxon>Pezizomycotina</taxon>
        <taxon>Sordariomycetes</taxon>
        <taxon>Hypocreomycetidae</taxon>
        <taxon>Hypocreales</taxon>
        <taxon>Ophiocordycipitaceae</taxon>
        <taxon>Ophiocordyceps</taxon>
    </lineage>
</organism>
<evidence type="ECO:0000256" key="2">
    <source>
        <dbReference type="ARBA" id="ARBA00005587"/>
    </source>
</evidence>
<dbReference type="Proteomes" id="UP000253664">
    <property type="component" value="Unassembled WGS sequence"/>
</dbReference>
<comment type="subcellular location">
    <subcellularLocation>
        <location evidence="1">Membrane</location>
        <topology evidence="1">Multi-pass membrane protein</topology>
    </subcellularLocation>
</comment>
<dbReference type="InterPro" id="IPR047622">
    <property type="entry name" value="GPR1_FUN34_YAAH"/>
</dbReference>
<feature type="transmembrane region" description="Helical" evidence="7">
    <location>
        <begin position="73"/>
        <end position="94"/>
    </location>
</feature>
<evidence type="ECO:0000256" key="1">
    <source>
        <dbReference type="ARBA" id="ARBA00004141"/>
    </source>
</evidence>
<evidence type="ECO:0000256" key="7">
    <source>
        <dbReference type="SAM" id="Phobius"/>
    </source>
</evidence>
<proteinExistence type="inferred from homology"/>
<accession>A0A367L0W1</accession>
<gene>
    <name evidence="8" type="ORF">L249_7827</name>
</gene>
<keyword evidence="9" id="KW-1185">Reference proteome</keyword>
<evidence type="ECO:0000256" key="6">
    <source>
        <dbReference type="SAM" id="MobiDB-lite"/>
    </source>
</evidence>
<dbReference type="PROSITE" id="PS01114">
    <property type="entry name" value="GPR1_FUN34_YAAH"/>
    <property type="match status" value="1"/>
</dbReference>
<dbReference type="PANTHER" id="PTHR31123">
    <property type="entry name" value="ACCUMULATION OF DYADS PROTEIN 2-RELATED"/>
    <property type="match status" value="1"/>
</dbReference>
<feature type="transmembrane region" description="Helical" evidence="7">
    <location>
        <begin position="106"/>
        <end position="125"/>
    </location>
</feature>
<evidence type="ECO:0000256" key="4">
    <source>
        <dbReference type="ARBA" id="ARBA00022989"/>
    </source>
</evidence>
<dbReference type="Pfam" id="PF01184">
    <property type="entry name" value="Gpr1_Fun34_YaaH"/>
    <property type="match status" value="1"/>
</dbReference>
<feature type="transmembrane region" description="Helical" evidence="7">
    <location>
        <begin position="234"/>
        <end position="251"/>
    </location>
</feature>
<feature type="region of interest" description="Disordered" evidence="6">
    <location>
        <begin position="1"/>
        <end position="36"/>
    </location>
</feature>
<evidence type="ECO:0000313" key="8">
    <source>
        <dbReference type="EMBL" id="RCI08070.1"/>
    </source>
</evidence>
<dbReference type="NCBIfam" id="NF038013">
    <property type="entry name" value="AceTr_1"/>
    <property type="match status" value="1"/>
</dbReference>
<protein>
    <recommendedName>
        <fullName evidence="10">GPR/FUN34 family protein</fullName>
    </recommendedName>
</protein>
<dbReference type="InterPro" id="IPR000791">
    <property type="entry name" value="Gpr1/Fun34/SatP-like"/>
</dbReference>
<evidence type="ECO:0008006" key="10">
    <source>
        <dbReference type="Google" id="ProtNLM"/>
    </source>
</evidence>
<dbReference type="PANTHER" id="PTHR31123:SF1">
    <property type="entry name" value="ACCUMULATION OF DYADS PROTEIN 2-RELATED"/>
    <property type="match status" value="1"/>
</dbReference>
<feature type="transmembrane region" description="Helical" evidence="7">
    <location>
        <begin position="169"/>
        <end position="189"/>
    </location>
</feature>
<keyword evidence="4 7" id="KW-1133">Transmembrane helix</keyword>
<dbReference type="EMBL" id="LKCN02000022">
    <property type="protein sequence ID" value="RCI08070.1"/>
    <property type="molecule type" value="Genomic_DNA"/>
</dbReference>
<feature type="transmembrane region" description="Helical" evidence="7">
    <location>
        <begin position="137"/>
        <end position="157"/>
    </location>
</feature>
<comment type="similarity">
    <text evidence="2">Belongs to the acetate uptake transporter (AceTr) (TC 2.A.96) family.</text>
</comment>
<comment type="caution">
    <text evidence="8">The sequence shown here is derived from an EMBL/GenBank/DDBJ whole genome shotgun (WGS) entry which is preliminary data.</text>
</comment>
<evidence type="ECO:0000256" key="3">
    <source>
        <dbReference type="ARBA" id="ARBA00022692"/>
    </source>
</evidence>
<name>A0A367L0W1_9HYPO</name>
<dbReference type="GO" id="GO:0005886">
    <property type="term" value="C:plasma membrane"/>
    <property type="evidence" value="ECO:0007669"/>
    <property type="project" value="TreeGrafter"/>
</dbReference>
<sequence length="287" mass="30880">MSTDNASRAASLEKEPPTVTPAGPGSSPGPILRHHHHHHNYSHMTASPGVATAGADGGAMQVGLWKPYEHRKLANPAPLGLSAFALTTFVLSAINMHARGVSQPNIVVSIAFAYGGLVQLLAGMWEVACGNTFGATAFSSYGGFWISYAIILTPSWGILSPDGPYHGNVASPIGFFLTGWFIFTTILLLCTLRSTVTLFLLFFFLDLAFLFLATEQYALDVGNKSLGLVLQKTGGAFGFVSAFLAWYNALAGMQDSSNSFFQVPVFHFPWSDKGRERRAVKDDRSEA</sequence>
<dbReference type="InterPro" id="IPR051633">
    <property type="entry name" value="AceTr"/>
</dbReference>
<keyword evidence="3 7" id="KW-0812">Transmembrane</keyword>
<dbReference type="AlphaFoldDB" id="A0A367L0W1"/>